<organism evidence="4 5">
    <name type="scientific">Rhodococcus sovatensis</name>
    <dbReference type="NCBI Taxonomy" id="1805840"/>
    <lineage>
        <taxon>Bacteria</taxon>
        <taxon>Bacillati</taxon>
        <taxon>Actinomycetota</taxon>
        <taxon>Actinomycetes</taxon>
        <taxon>Mycobacteriales</taxon>
        <taxon>Nocardiaceae</taxon>
        <taxon>Rhodococcus</taxon>
    </lineage>
</organism>
<dbReference type="RefSeq" id="WP_338891319.1">
    <property type="nucleotide sequence ID" value="NZ_CP147846.1"/>
</dbReference>
<feature type="domain" description="SWIM-type" evidence="3">
    <location>
        <begin position="53"/>
        <end position="87"/>
    </location>
</feature>
<keyword evidence="1" id="KW-0862">Zinc</keyword>
<protein>
    <recommendedName>
        <fullName evidence="3">SWIM-type domain-containing protein</fullName>
    </recommendedName>
</protein>
<dbReference type="InterPro" id="IPR007527">
    <property type="entry name" value="Znf_SWIM"/>
</dbReference>
<keyword evidence="1" id="KW-0479">Metal-binding</keyword>
<dbReference type="EMBL" id="CP147846">
    <property type="protein sequence ID" value="WXG70126.1"/>
    <property type="molecule type" value="Genomic_DNA"/>
</dbReference>
<dbReference type="PROSITE" id="PS50966">
    <property type="entry name" value="ZF_SWIM"/>
    <property type="match status" value="1"/>
</dbReference>
<feature type="compositionally biased region" description="Basic residues" evidence="2">
    <location>
        <begin position="604"/>
        <end position="617"/>
    </location>
</feature>
<evidence type="ECO:0000256" key="1">
    <source>
        <dbReference type="PROSITE-ProRule" id="PRU00325"/>
    </source>
</evidence>
<evidence type="ECO:0000313" key="4">
    <source>
        <dbReference type="EMBL" id="WXG70126.1"/>
    </source>
</evidence>
<accession>A0ABZ2PLU4</accession>
<keyword evidence="1" id="KW-0863">Zinc-finger</keyword>
<keyword evidence="5" id="KW-1185">Reference proteome</keyword>
<sequence length="669" mass="71795">MTVRPDLSALTDDALTVVANRGLLKRALRVQSTEPPTLTVSEHAVVARYADGVETTLPAECAFTDASCTCGATGMCRHRVGLVVAYRQLHPAAASTVWSPGEFDDEALLAYLGVSAIRRAEKIRRAGYSATVHRPRGDDPAVRVELPHSTVSFLVPHELTLARSSASDEATMESIALAVWAVREADAHSTDTVHVGGSTIQENTTAEAALLLARTVLVDGVARLTEVQRVALRRTVRSIQAGTAVWLADACVELLDQVDAYCSRHARHNRTRAATVIAEIDARVKVGQSRDSAAAATALGTDTPSETPLRRTRLVALGAHVTGVGANVCADVYFAEPGSGTVHLLRREWTEHGGGIPTGHALSKRRISGTTVEALASSTVVTESAVRQANHRIRFARRGIGRTAIMPLSSDTWTKSLTVVTDYAAEYTRLAGRTPSVVGERVLTRGVGVVRVESVLFKEYSPESQQLTMQVHDERGSVAQIVVDYRSYAPRAMDAVDEALSTGQATVAGRLSIRNGVLQISPFGVAGARGVVVPDLEAPGTATSTLPARTGALQNAPDAALELLADLAHKGFTPRIGNRRHPPSTVCHSACRFRHDHHSVGTHGGRRHRIGGPRRPHERVDLRPPQAHYRAGKLNHERSPGSCTAGRVLLNLRVSCRRRARCATSGRRD</sequence>
<evidence type="ECO:0000259" key="3">
    <source>
        <dbReference type="PROSITE" id="PS50966"/>
    </source>
</evidence>
<evidence type="ECO:0000313" key="5">
    <source>
        <dbReference type="Proteomes" id="UP001432000"/>
    </source>
</evidence>
<name>A0ABZ2PLU4_9NOCA</name>
<proteinExistence type="predicted"/>
<feature type="region of interest" description="Disordered" evidence="2">
    <location>
        <begin position="598"/>
        <end position="620"/>
    </location>
</feature>
<evidence type="ECO:0000256" key="2">
    <source>
        <dbReference type="SAM" id="MobiDB-lite"/>
    </source>
</evidence>
<reference evidence="4 5" key="1">
    <citation type="submission" date="2024-03" db="EMBL/GenBank/DDBJ databases">
        <title>Natural products discovery in diverse microorganisms through a two-stage MS feature dereplication strategy.</title>
        <authorList>
            <person name="Zhang R."/>
        </authorList>
    </citation>
    <scope>NUCLEOTIDE SEQUENCE [LARGE SCALE GENOMIC DNA]</scope>
    <source>
        <strain evidence="4 5">18930</strain>
    </source>
</reference>
<dbReference type="Proteomes" id="UP001432000">
    <property type="component" value="Chromosome"/>
</dbReference>
<gene>
    <name evidence="4" type="ORF">WDS16_06280</name>
</gene>